<dbReference type="Proteomes" id="UP000505210">
    <property type="component" value="Chromosome"/>
</dbReference>
<dbReference type="SUPFAM" id="SSF53448">
    <property type="entry name" value="Nucleotide-diphospho-sugar transferases"/>
    <property type="match status" value="1"/>
</dbReference>
<proteinExistence type="predicted"/>
<dbReference type="AlphaFoldDB" id="A0A6M8BQN2"/>
<dbReference type="Pfam" id="PF00535">
    <property type="entry name" value="Glycos_transf_2"/>
    <property type="match status" value="1"/>
</dbReference>
<dbReference type="PANTHER" id="PTHR43685">
    <property type="entry name" value="GLYCOSYLTRANSFERASE"/>
    <property type="match status" value="1"/>
</dbReference>
<gene>
    <name evidence="2" type="ORF">HPC62_22675</name>
</gene>
<reference evidence="2 3" key="1">
    <citation type="submission" date="2020-05" db="EMBL/GenBank/DDBJ databases">
        <title>Complete genome sequence of of a novel Thermoleptolyngbya strain isolated from hot springs of Ganzi, Sichuan China.</title>
        <authorList>
            <person name="Tang J."/>
            <person name="Daroch M."/>
            <person name="Li L."/>
            <person name="Waleron K."/>
            <person name="Waleron M."/>
            <person name="Waleron M."/>
        </authorList>
    </citation>
    <scope>NUCLEOTIDE SEQUENCE [LARGE SCALE GENOMIC DNA]</scope>
    <source>
        <strain evidence="2 3">PKUAC-SCTA183</strain>
    </source>
</reference>
<dbReference type="PANTHER" id="PTHR43685:SF2">
    <property type="entry name" value="GLYCOSYLTRANSFERASE 2-LIKE DOMAIN-CONTAINING PROTEIN"/>
    <property type="match status" value="1"/>
</dbReference>
<dbReference type="RefSeq" id="WP_172358633.1">
    <property type="nucleotide sequence ID" value="NZ_CP053661.1"/>
</dbReference>
<keyword evidence="2" id="KW-0808">Transferase</keyword>
<dbReference type="EMBL" id="CP053661">
    <property type="protein sequence ID" value="QKD84615.1"/>
    <property type="molecule type" value="Genomic_DNA"/>
</dbReference>
<evidence type="ECO:0000259" key="1">
    <source>
        <dbReference type="Pfam" id="PF00535"/>
    </source>
</evidence>
<dbReference type="GO" id="GO:0016740">
    <property type="term" value="F:transferase activity"/>
    <property type="evidence" value="ECO:0007669"/>
    <property type="project" value="UniProtKB-KW"/>
</dbReference>
<dbReference type="InterPro" id="IPR050834">
    <property type="entry name" value="Glycosyltransf_2"/>
</dbReference>
<protein>
    <submittedName>
        <fullName evidence="2">Glycosyltransferase family 2 protein</fullName>
    </submittedName>
</protein>
<keyword evidence="3" id="KW-1185">Reference proteome</keyword>
<name>A0A6M8BQN2_9CYAN</name>
<dbReference type="CDD" id="cd00761">
    <property type="entry name" value="Glyco_tranf_GTA_type"/>
    <property type="match status" value="1"/>
</dbReference>
<feature type="domain" description="Glycosyltransferase 2-like" evidence="1">
    <location>
        <begin position="6"/>
        <end position="127"/>
    </location>
</feature>
<dbReference type="KEGG" id="theu:HPC62_22675"/>
<accession>A0A6M8BQN2</accession>
<dbReference type="Gene3D" id="3.90.550.10">
    <property type="entry name" value="Spore Coat Polysaccharide Biosynthesis Protein SpsA, Chain A"/>
    <property type="match status" value="1"/>
</dbReference>
<sequence length="330" mass="38329">MNPEVSVIIPAYNTEAYIARAIASALDQTLHNIEVLVVDDASTDSTAEVARRFQDERVRVFVNDRNMGAAGARNRALREARGNWIAVLDSDDWYAPERLERLLQVAQAEQADMVADDLYYVQDGSDTPLSTLIQGSGHTITDIRRVDPVFFVETDVYGQQGLHLGLSKPLMRRQFLIKHGIEYDLSLRLGQDFWLYMNCLINGARYFLVPEPYYYYRFRPNSLVKQSKIARLDGYCRAAQSFLQKEQVRSNPRLVRSLSHNLAVFKRNRAYYRVVEPLKQQQYFKALLAAVQNPYFFVHFAGQISNILQRRWRYYFQKNTLAYETRLSNQ</sequence>
<organism evidence="2 3">
    <name type="scientific">Thermoleptolyngbya sichuanensis A183</name>
    <dbReference type="NCBI Taxonomy" id="2737172"/>
    <lineage>
        <taxon>Bacteria</taxon>
        <taxon>Bacillati</taxon>
        <taxon>Cyanobacteriota</taxon>
        <taxon>Cyanophyceae</taxon>
        <taxon>Oculatellales</taxon>
        <taxon>Oculatellaceae</taxon>
        <taxon>Thermoleptolyngbya</taxon>
        <taxon>Thermoleptolyngbya sichuanensis</taxon>
    </lineage>
</organism>
<evidence type="ECO:0000313" key="3">
    <source>
        <dbReference type="Proteomes" id="UP000505210"/>
    </source>
</evidence>
<evidence type="ECO:0000313" key="2">
    <source>
        <dbReference type="EMBL" id="QKD84615.1"/>
    </source>
</evidence>
<dbReference type="InterPro" id="IPR001173">
    <property type="entry name" value="Glyco_trans_2-like"/>
</dbReference>
<dbReference type="InterPro" id="IPR029044">
    <property type="entry name" value="Nucleotide-diphossugar_trans"/>
</dbReference>